<accession>C5RCD5</accession>
<dbReference type="InterPro" id="IPR017853">
    <property type="entry name" value="GH"/>
</dbReference>
<dbReference type="STRING" id="585506.HMPREF0877_1631"/>
<dbReference type="GO" id="GO:0005975">
    <property type="term" value="P:carbohydrate metabolic process"/>
    <property type="evidence" value="ECO:0007669"/>
    <property type="project" value="InterPro"/>
</dbReference>
<evidence type="ECO:0000313" key="2">
    <source>
        <dbReference type="Proteomes" id="UP000004528"/>
    </source>
</evidence>
<sequence>MDEYGEANMGLELADDFLWGGAIAAHQAEGAWNQDGKGVSIADILTAGTNYKHREIIDGVIEGLNISLCP</sequence>
<comment type="caution">
    <text evidence="1">The sequence shown here is derived from an EMBL/GenBank/DDBJ whole genome shotgun (WGS) entry which is preliminary data.</text>
</comment>
<dbReference type="EMBL" id="ACKU01000032">
    <property type="protein sequence ID" value="EER74091.1"/>
    <property type="molecule type" value="Genomic_DNA"/>
</dbReference>
<proteinExistence type="predicted"/>
<dbReference type="SUPFAM" id="SSF51445">
    <property type="entry name" value="(Trans)glycosidases"/>
    <property type="match status" value="1"/>
</dbReference>
<dbReference type="eggNOG" id="COG2723">
    <property type="taxonomic scope" value="Bacteria"/>
</dbReference>
<keyword evidence="2" id="KW-1185">Reference proteome</keyword>
<evidence type="ECO:0000313" key="1">
    <source>
        <dbReference type="EMBL" id="EER74091.1"/>
    </source>
</evidence>
<dbReference type="Pfam" id="PF00232">
    <property type="entry name" value="Glyco_hydro_1"/>
    <property type="match status" value="1"/>
</dbReference>
<dbReference type="InterPro" id="IPR033132">
    <property type="entry name" value="GH_1_N_CS"/>
</dbReference>
<dbReference type="HOGENOM" id="CLU_2756807_0_0_9"/>
<dbReference type="InterPro" id="IPR001360">
    <property type="entry name" value="Glyco_hydro_1"/>
</dbReference>
<dbReference type="PROSITE" id="PS00653">
    <property type="entry name" value="GLYCOSYL_HYDROL_F1_2"/>
    <property type="match status" value="1"/>
</dbReference>
<dbReference type="Gene3D" id="3.20.20.80">
    <property type="entry name" value="Glycosidases"/>
    <property type="match status" value="1"/>
</dbReference>
<gene>
    <name evidence="1" type="ORF">HMPREF0877_1631</name>
</gene>
<dbReference type="GO" id="GO:0004553">
    <property type="term" value="F:hydrolase activity, hydrolyzing O-glycosyl compounds"/>
    <property type="evidence" value="ECO:0007669"/>
    <property type="project" value="InterPro"/>
</dbReference>
<dbReference type="AlphaFoldDB" id="C5RCD5"/>
<protein>
    <submittedName>
        <fullName evidence="1">Putative 6-phospho-beta-glucosidase</fullName>
    </submittedName>
</protein>
<dbReference type="Proteomes" id="UP000004528">
    <property type="component" value="Unassembled WGS sequence"/>
</dbReference>
<name>C5RCD5_WEIPA</name>
<reference evidence="1 2" key="1">
    <citation type="submission" date="2009-04" db="EMBL/GenBank/DDBJ databases">
        <authorList>
            <person name="Qin X."/>
            <person name="Bachman B."/>
            <person name="Battles P."/>
            <person name="Bell A."/>
            <person name="Bess C."/>
            <person name="Bickham C."/>
            <person name="Chaboub L."/>
            <person name="Chen D."/>
            <person name="Coyle M."/>
            <person name="Deiros D.R."/>
            <person name="Dinh H."/>
            <person name="Forbes L."/>
            <person name="Fowler G."/>
            <person name="Francisco L."/>
            <person name="Fu Q."/>
            <person name="Gubbala S."/>
            <person name="Hale W."/>
            <person name="Han Y."/>
            <person name="Hemphill L."/>
            <person name="Highlander S.K."/>
            <person name="Hirani K."/>
            <person name="Hogues M."/>
            <person name="Jackson L."/>
            <person name="Jakkamsetti A."/>
            <person name="Javaid M."/>
            <person name="Jiang H."/>
            <person name="Korchina V."/>
            <person name="Kovar C."/>
            <person name="Lara F."/>
            <person name="Lee S."/>
            <person name="Mata R."/>
            <person name="Mathew T."/>
            <person name="Moen C."/>
            <person name="Morales K."/>
            <person name="Munidasa M."/>
            <person name="Nazareth L."/>
            <person name="Ngo R."/>
            <person name="Nguyen L."/>
            <person name="Okwuonu G."/>
            <person name="Ongeri F."/>
            <person name="Patil S."/>
            <person name="Petrosino J."/>
            <person name="Pham C."/>
            <person name="Pham P."/>
            <person name="Pu L.-L."/>
            <person name="Puazo M."/>
            <person name="Raj R."/>
            <person name="Reid J."/>
            <person name="Rouhana J."/>
            <person name="Saada N."/>
            <person name="Shang Y."/>
            <person name="Simmons D."/>
            <person name="Thornton R."/>
            <person name="Warren J."/>
            <person name="Weissenberger G."/>
            <person name="Zhang J."/>
            <person name="Zhang L."/>
            <person name="Zhou C."/>
            <person name="Zhu D."/>
            <person name="Muzny D."/>
            <person name="Worley K."/>
            <person name="Gibbs R."/>
        </authorList>
    </citation>
    <scope>NUCLEOTIDE SEQUENCE [LARGE SCALE GENOMIC DNA]</scope>
    <source>
        <strain evidence="1 2">ATCC 33313</strain>
    </source>
</reference>
<organism evidence="1 2">
    <name type="scientific">Weissella paramesenteroides ATCC 33313</name>
    <dbReference type="NCBI Taxonomy" id="585506"/>
    <lineage>
        <taxon>Bacteria</taxon>
        <taxon>Bacillati</taxon>
        <taxon>Bacillota</taxon>
        <taxon>Bacilli</taxon>
        <taxon>Lactobacillales</taxon>
        <taxon>Lactobacillaceae</taxon>
        <taxon>Weissella</taxon>
    </lineage>
</organism>